<feature type="transmembrane region" description="Helical" evidence="7">
    <location>
        <begin position="186"/>
        <end position="204"/>
    </location>
</feature>
<evidence type="ECO:0000313" key="10">
    <source>
        <dbReference type="Proteomes" id="UP000018144"/>
    </source>
</evidence>
<evidence type="ECO:0000256" key="6">
    <source>
        <dbReference type="SAM" id="MobiDB-lite"/>
    </source>
</evidence>
<dbReference type="GO" id="GO:0016020">
    <property type="term" value="C:membrane"/>
    <property type="evidence" value="ECO:0007669"/>
    <property type="project" value="UniProtKB-SubCell"/>
</dbReference>
<dbReference type="PANTHER" id="PTHR33048:SF47">
    <property type="entry name" value="INTEGRAL MEMBRANE PROTEIN-RELATED"/>
    <property type="match status" value="1"/>
</dbReference>
<feature type="compositionally biased region" description="Basic and acidic residues" evidence="6">
    <location>
        <begin position="267"/>
        <end position="294"/>
    </location>
</feature>
<evidence type="ECO:0000256" key="7">
    <source>
        <dbReference type="SAM" id="Phobius"/>
    </source>
</evidence>
<keyword evidence="4 7" id="KW-0472">Membrane</keyword>
<sequence length="417" mass="46850">MSVNQSFATSPDEWPAENHDHPETRGYALLSMVAFFFTAIIVIAFVGSLHHSWGHHIWDIPTIQRSNALFLTWITEMLTTWSLTLTKLSICIFYLRFLSDTRRNRIFLYLLMTTILAWGVGFTVTIVMRCTPIKAVWTLRIPGASCSYAASGAIVHVAGDIVTDLALYLLPLRRISNLRTTTRQKALISFVFILGAIVCLASILRVPASIDSMTRVDSTWHSWYYLIWTILECGLIIVVACLPALAPLLIRHIPNFGPQGIETETGPDGHDDHDIYSGDSEDHAYNKPDKRRPSEVSVKSIKGQTKSTTKGHKATHSMSTRHPNSKFKSTISKAFLTKDTQAAHSYPLAEIDIDVWGRQGGWEGRRGLSSPDSRDGILRDENGVRVATEIEQIFEGRSPIRNKRETQWIPYGPDKMV</sequence>
<feature type="domain" description="Rhodopsin" evidence="8">
    <location>
        <begin position="31"/>
        <end position="250"/>
    </location>
</feature>
<feature type="transmembrane region" description="Helical" evidence="7">
    <location>
        <begin position="107"/>
        <end position="128"/>
    </location>
</feature>
<protein>
    <recommendedName>
        <fullName evidence="8">Rhodopsin domain-containing protein</fullName>
    </recommendedName>
</protein>
<feature type="transmembrane region" description="Helical" evidence="7">
    <location>
        <begin position="70"/>
        <end position="95"/>
    </location>
</feature>
<evidence type="ECO:0000256" key="1">
    <source>
        <dbReference type="ARBA" id="ARBA00004141"/>
    </source>
</evidence>
<dbReference type="Proteomes" id="UP000018144">
    <property type="component" value="Unassembled WGS sequence"/>
</dbReference>
<feature type="region of interest" description="Disordered" evidence="6">
    <location>
        <begin position="260"/>
        <end position="325"/>
    </location>
</feature>
<evidence type="ECO:0000313" key="9">
    <source>
        <dbReference type="EMBL" id="CCX31636.1"/>
    </source>
</evidence>
<feature type="compositionally biased region" description="Polar residues" evidence="6">
    <location>
        <begin position="316"/>
        <end position="325"/>
    </location>
</feature>
<feature type="transmembrane region" description="Helical" evidence="7">
    <location>
        <begin position="27"/>
        <end position="50"/>
    </location>
</feature>
<keyword evidence="10" id="KW-1185">Reference proteome</keyword>
<accession>U4LUG5</accession>
<proteinExistence type="inferred from homology"/>
<dbReference type="InterPro" id="IPR049326">
    <property type="entry name" value="Rhodopsin_dom_fungi"/>
</dbReference>
<name>U4LUG5_PYROM</name>
<gene>
    <name evidence="9" type="ORF">PCON_11103</name>
</gene>
<keyword evidence="3 7" id="KW-1133">Transmembrane helix</keyword>
<evidence type="ECO:0000256" key="3">
    <source>
        <dbReference type="ARBA" id="ARBA00022989"/>
    </source>
</evidence>
<dbReference type="InterPro" id="IPR052337">
    <property type="entry name" value="SAT4-like"/>
</dbReference>
<comment type="similarity">
    <text evidence="5">Belongs to the SAT4 family.</text>
</comment>
<dbReference type="OrthoDB" id="5329176at2759"/>
<dbReference type="AlphaFoldDB" id="U4LUG5"/>
<evidence type="ECO:0000256" key="2">
    <source>
        <dbReference type="ARBA" id="ARBA00022692"/>
    </source>
</evidence>
<feature type="transmembrane region" description="Helical" evidence="7">
    <location>
        <begin position="224"/>
        <end position="250"/>
    </location>
</feature>
<evidence type="ECO:0000256" key="5">
    <source>
        <dbReference type="ARBA" id="ARBA00038359"/>
    </source>
</evidence>
<keyword evidence="2 7" id="KW-0812">Transmembrane</keyword>
<dbReference type="eggNOG" id="ENOG502SMK9">
    <property type="taxonomic scope" value="Eukaryota"/>
</dbReference>
<reference evidence="9 10" key="1">
    <citation type="journal article" date="2013" name="PLoS Genet.">
        <title>The genome and development-dependent transcriptomes of Pyronema confluens: a window into fungal evolution.</title>
        <authorList>
            <person name="Traeger S."/>
            <person name="Altegoer F."/>
            <person name="Freitag M."/>
            <person name="Gabaldon T."/>
            <person name="Kempken F."/>
            <person name="Kumar A."/>
            <person name="Marcet-Houben M."/>
            <person name="Poggeler S."/>
            <person name="Stajich J.E."/>
            <person name="Nowrousian M."/>
        </authorList>
    </citation>
    <scope>NUCLEOTIDE SEQUENCE [LARGE SCALE GENOMIC DNA]</scope>
    <source>
        <strain evidence="10">CBS 100304</strain>
        <tissue evidence="9">Vegetative mycelium</tissue>
    </source>
</reference>
<organism evidence="9 10">
    <name type="scientific">Pyronema omphalodes (strain CBS 100304)</name>
    <name type="common">Pyronema confluens</name>
    <dbReference type="NCBI Taxonomy" id="1076935"/>
    <lineage>
        <taxon>Eukaryota</taxon>
        <taxon>Fungi</taxon>
        <taxon>Dikarya</taxon>
        <taxon>Ascomycota</taxon>
        <taxon>Pezizomycotina</taxon>
        <taxon>Pezizomycetes</taxon>
        <taxon>Pezizales</taxon>
        <taxon>Pyronemataceae</taxon>
        <taxon>Pyronema</taxon>
    </lineage>
</organism>
<dbReference type="PANTHER" id="PTHR33048">
    <property type="entry name" value="PTH11-LIKE INTEGRAL MEMBRANE PROTEIN (AFU_ORTHOLOGUE AFUA_5G11245)"/>
    <property type="match status" value="1"/>
</dbReference>
<dbReference type="STRING" id="1076935.U4LUG5"/>
<dbReference type="Pfam" id="PF20684">
    <property type="entry name" value="Fung_rhodopsin"/>
    <property type="match status" value="1"/>
</dbReference>
<evidence type="ECO:0000256" key="4">
    <source>
        <dbReference type="ARBA" id="ARBA00023136"/>
    </source>
</evidence>
<evidence type="ECO:0000259" key="8">
    <source>
        <dbReference type="Pfam" id="PF20684"/>
    </source>
</evidence>
<feature type="transmembrane region" description="Helical" evidence="7">
    <location>
        <begin position="148"/>
        <end position="170"/>
    </location>
</feature>
<comment type="subcellular location">
    <subcellularLocation>
        <location evidence="1">Membrane</location>
        <topology evidence="1">Multi-pass membrane protein</topology>
    </subcellularLocation>
</comment>
<dbReference type="EMBL" id="HF935622">
    <property type="protein sequence ID" value="CCX31636.1"/>
    <property type="molecule type" value="Genomic_DNA"/>
</dbReference>